<feature type="domain" description="Methyl-accepting transducer" evidence="12">
    <location>
        <begin position="266"/>
        <end position="495"/>
    </location>
</feature>
<dbReference type="AlphaFoldDB" id="A0AA42CVV4"/>
<dbReference type="GO" id="GO:0006935">
    <property type="term" value="P:chemotaxis"/>
    <property type="evidence" value="ECO:0007669"/>
    <property type="project" value="InterPro"/>
</dbReference>
<dbReference type="Proteomes" id="UP001165678">
    <property type="component" value="Unassembled WGS sequence"/>
</dbReference>
<comment type="subcellular location">
    <subcellularLocation>
        <location evidence="1">Cell membrane</location>
        <topology evidence="1">Multi-pass membrane protein</topology>
    </subcellularLocation>
</comment>
<gene>
    <name evidence="13" type="ORF">OQ287_13600</name>
</gene>
<dbReference type="InterPro" id="IPR033480">
    <property type="entry name" value="sCache_2"/>
</dbReference>
<dbReference type="GO" id="GO:0004888">
    <property type="term" value="F:transmembrane signaling receptor activity"/>
    <property type="evidence" value="ECO:0007669"/>
    <property type="project" value="InterPro"/>
</dbReference>
<keyword evidence="7 9" id="KW-0807">Transducer</keyword>
<proteinExistence type="inferred from homology"/>
<dbReference type="GO" id="GO:0007165">
    <property type="term" value="P:signal transduction"/>
    <property type="evidence" value="ECO:0007669"/>
    <property type="project" value="UniProtKB-KW"/>
</dbReference>
<dbReference type="EMBL" id="JAPIVE010000004">
    <property type="protein sequence ID" value="MCX2525276.1"/>
    <property type="molecule type" value="Genomic_DNA"/>
</dbReference>
<dbReference type="SMART" id="SM01049">
    <property type="entry name" value="Cache_2"/>
    <property type="match status" value="1"/>
</dbReference>
<accession>A0AA42CVV4</accession>
<keyword evidence="2" id="KW-1003">Cell membrane</keyword>
<keyword evidence="5 11" id="KW-1133">Transmembrane helix</keyword>
<feature type="transmembrane region" description="Helical" evidence="11">
    <location>
        <begin position="6"/>
        <end position="27"/>
    </location>
</feature>
<dbReference type="GO" id="GO:0005886">
    <property type="term" value="C:plasma membrane"/>
    <property type="evidence" value="ECO:0007669"/>
    <property type="project" value="UniProtKB-SubCell"/>
</dbReference>
<reference evidence="13" key="1">
    <citation type="submission" date="2022-11" db="EMBL/GenBank/DDBJ databases">
        <title>Larsenimonas rhizosphaerae sp. nov., isolated from a tidal mudflat.</title>
        <authorList>
            <person name="Lee S.D."/>
            <person name="Kim I.S."/>
        </authorList>
    </citation>
    <scope>NUCLEOTIDE SEQUENCE</scope>
    <source>
        <strain evidence="13">GH2-1</strain>
    </source>
</reference>
<feature type="transmembrane region" description="Helical" evidence="11">
    <location>
        <begin position="187"/>
        <end position="206"/>
    </location>
</feature>
<evidence type="ECO:0000256" key="4">
    <source>
        <dbReference type="ARBA" id="ARBA00022692"/>
    </source>
</evidence>
<evidence type="ECO:0000256" key="7">
    <source>
        <dbReference type="ARBA" id="ARBA00023224"/>
    </source>
</evidence>
<evidence type="ECO:0000256" key="5">
    <source>
        <dbReference type="ARBA" id="ARBA00022989"/>
    </source>
</evidence>
<dbReference type="PROSITE" id="PS50111">
    <property type="entry name" value="CHEMOTAXIS_TRANSDUC_2"/>
    <property type="match status" value="1"/>
</dbReference>
<sequence length="566" mass="60710">MAVTTMRSRIIVIMTAVVIGMLGLSLLDALSSRHQKMEEKRSFLMGKVNTAIALAQFQFDRAQRGDISEEQARLNARDQLATLRWDNGTGYMFVFDSAPTMLMHPVDRGKEGRNLNGATDQDGTPLYNDMVAVDRRDGGGFTDYVWPRPGNIDAEPKLAYTAYFEPWDWHIGTGVYLNDVKSAFMTALLKGGAISLFVIAIIFWNMRAIKRVLGGEPGDAVALAQRIAQGDLVDRGGVTYAPDSVLGQLQTMRAQLGRLVFQVRQGAERVTSGSAEIAEGNNDLSDRTQSQAASLEETAASMEQITATVKQTAESARSADQQATAARDNAERGGRVMGQTIEAMDAINASSQEITEIVTMIESIAFQTNLLALNAAVEAARAGEHGRGFAVVASEVRALAQRAATATSDIKALVDQSGARIDEGTALVRESGNVLEEIVSSVSMVSSLIAEISEASREQTSGIDQTNQAITDMDQNTQQNAALVEQSAAASRSMQEEAQRLEALVATFALDNDMTRAGAARPSPVTASSASHGISSSSPRPVDLPKGTARRPEPAAVTAEDDWETF</sequence>
<dbReference type="SUPFAM" id="SSF58104">
    <property type="entry name" value="Methyl-accepting chemotaxis protein (MCP) signaling domain"/>
    <property type="match status" value="1"/>
</dbReference>
<keyword evidence="14" id="KW-1185">Reference proteome</keyword>
<evidence type="ECO:0000259" key="12">
    <source>
        <dbReference type="PROSITE" id="PS50111"/>
    </source>
</evidence>
<dbReference type="SMART" id="SM00283">
    <property type="entry name" value="MA"/>
    <property type="match status" value="1"/>
</dbReference>
<dbReference type="Pfam" id="PF00015">
    <property type="entry name" value="MCPsignal"/>
    <property type="match status" value="1"/>
</dbReference>
<evidence type="ECO:0000313" key="14">
    <source>
        <dbReference type="Proteomes" id="UP001165678"/>
    </source>
</evidence>
<evidence type="ECO:0000256" key="2">
    <source>
        <dbReference type="ARBA" id="ARBA00022475"/>
    </source>
</evidence>
<dbReference type="Gene3D" id="1.10.287.950">
    <property type="entry name" value="Methyl-accepting chemotaxis protein"/>
    <property type="match status" value="1"/>
</dbReference>
<dbReference type="FunFam" id="1.10.287.950:FF:000001">
    <property type="entry name" value="Methyl-accepting chemotaxis sensory transducer"/>
    <property type="match status" value="1"/>
</dbReference>
<keyword evidence="6 11" id="KW-0472">Membrane</keyword>
<protein>
    <submittedName>
        <fullName evidence="13">Methyl-accepting chemotaxis protein</fullName>
    </submittedName>
</protein>
<evidence type="ECO:0000256" key="8">
    <source>
        <dbReference type="ARBA" id="ARBA00029447"/>
    </source>
</evidence>
<dbReference type="InterPro" id="IPR004090">
    <property type="entry name" value="Chemotax_Me-accpt_rcpt"/>
</dbReference>
<evidence type="ECO:0000256" key="11">
    <source>
        <dbReference type="SAM" id="Phobius"/>
    </source>
</evidence>
<comment type="caution">
    <text evidence="13">The sequence shown here is derived from an EMBL/GenBank/DDBJ whole genome shotgun (WGS) entry which is preliminary data.</text>
</comment>
<evidence type="ECO:0000256" key="10">
    <source>
        <dbReference type="SAM" id="MobiDB-lite"/>
    </source>
</evidence>
<evidence type="ECO:0000256" key="3">
    <source>
        <dbReference type="ARBA" id="ARBA00022481"/>
    </source>
</evidence>
<keyword evidence="4 11" id="KW-0812">Transmembrane</keyword>
<evidence type="ECO:0000256" key="1">
    <source>
        <dbReference type="ARBA" id="ARBA00004651"/>
    </source>
</evidence>
<comment type="similarity">
    <text evidence="8">Belongs to the methyl-accepting chemotaxis (MCP) protein family.</text>
</comment>
<dbReference type="PANTHER" id="PTHR43531:SF14">
    <property type="entry name" value="METHYL-ACCEPTING CHEMOTAXIS PROTEIN I-RELATED"/>
    <property type="match status" value="1"/>
</dbReference>
<keyword evidence="3" id="KW-0488">Methylation</keyword>
<organism evidence="13 14">
    <name type="scientific">Larsenimonas rhizosphaerae</name>
    <dbReference type="NCBI Taxonomy" id="2944682"/>
    <lineage>
        <taxon>Bacteria</taxon>
        <taxon>Pseudomonadati</taxon>
        <taxon>Pseudomonadota</taxon>
        <taxon>Gammaproteobacteria</taxon>
        <taxon>Oceanospirillales</taxon>
        <taxon>Halomonadaceae</taxon>
        <taxon>Larsenimonas</taxon>
    </lineage>
</organism>
<dbReference type="RefSeq" id="WP_265896797.1">
    <property type="nucleotide sequence ID" value="NZ_JAPIVE010000004.1"/>
</dbReference>
<dbReference type="Pfam" id="PF17200">
    <property type="entry name" value="sCache_2"/>
    <property type="match status" value="1"/>
</dbReference>
<dbReference type="InterPro" id="IPR004089">
    <property type="entry name" value="MCPsignal_dom"/>
</dbReference>
<dbReference type="PRINTS" id="PR00260">
    <property type="entry name" value="CHEMTRNSDUCR"/>
</dbReference>
<evidence type="ECO:0000256" key="6">
    <source>
        <dbReference type="ARBA" id="ARBA00023136"/>
    </source>
</evidence>
<dbReference type="CDD" id="cd11386">
    <property type="entry name" value="MCP_signal"/>
    <property type="match status" value="1"/>
</dbReference>
<feature type="compositionally biased region" description="Low complexity" evidence="10">
    <location>
        <begin position="528"/>
        <end position="538"/>
    </location>
</feature>
<evidence type="ECO:0000256" key="9">
    <source>
        <dbReference type="PROSITE-ProRule" id="PRU00284"/>
    </source>
</evidence>
<dbReference type="PANTHER" id="PTHR43531">
    <property type="entry name" value="PROTEIN ICFG"/>
    <property type="match status" value="1"/>
</dbReference>
<dbReference type="InterPro" id="IPR051310">
    <property type="entry name" value="MCP_chemotaxis"/>
</dbReference>
<evidence type="ECO:0000313" key="13">
    <source>
        <dbReference type="EMBL" id="MCX2525276.1"/>
    </source>
</evidence>
<dbReference type="Gene3D" id="3.30.450.20">
    <property type="entry name" value="PAS domain"/>
    <property type="match status" value="1"/>
</dbReference>
<name>A0AA42CVV4_9GAMM</name>
<feature type="region of interest" description="Disordered" evidence="10">
    <location>
        <begin position="517"/>
        <end position="566"/>
    </location>
</feature>